<dbReference type="Proteomes" id="UP000729357">
    <property type="component" value="Unassembled WGS sequence"/>
</dbReference>
<reference evidence="2" key="2">
    <citation type="submission" date="2021-08" db="EMBL/GenBank/DDBJ databases">
        <authorList>
            <person name="Gostincar C."/>
            <person name="Sun X."/>
            <person name="Song Z."/>
            <person name="Gunde-Cimerman N."/>
        </authorList>
    </citation>
    <scope>NUCLEOTIDE SEQUENCE</scope>
    <source>
        <strain evidence="2">EXF-9298</strain>
    </source>
</reference>
<evidence type="ECO:0000313" key="2">
    <source>
        <dbReference type="EMBL" id="KAG9974039.1"/>
    </source>
</evidence>
<dbReference type="InterPro" id="IPR001810">
    <property type="entry name" value="F-box_dom"/>
</dbReference>
<dbReference type="SUPFAM" id="SSF81383">
    <property type="entry name" value="F-box domain"/>
    <property type="match status" value="1"/>
</dbReference>
<dbReference type="CDD" id="cd09917">
    <property type="entry name" value="F-box_SF"/>
    <property type="match status" value="1"/>
</dbReference>
<dbReference type="EMBL" id="JAHFXS010002079">
    <property type="protein sequence ID" value="KAG9974039.1"/>
    <property type="molecule type" value="Genomic_DNA"/>
</dbReference>
<name>A0A9P8FJ92_AURME</name>
<comment type="caution">
    <text evidence="2">The sequence shown here is derived from an EMBL/GenBank/DDBJ whole genome shotgun (WGS) entry which is preliminary data.</text>
</comment>
<accession>A0A9P8FJ92</accession>
<feature type="domain" description="F-box" evidence="1">
    <location>
        <begin position="1"/>
        <end position="49"/>
    </location>
</feature>
<evidence type="ECO:0000259" key="1">
    <source>
        <dbReference type="PROSITE" id="PS50181"/>
    </source>
</evidence>
<protein>
    <recommendedName>
        <fullName evidence="1">F-box domain-containing protein</fullName>
    </recommendedName>
</protein>
<organism evidence="2 3">
    <name type="scientific">Aureobasidium melanogenum</name>
    <name type="common">Aureobasidium pullulans var. melanogenum</name>
    <dbReference type="NCBI Taxonomy" id="46634"/>
    <lineage>
        <taxon>Eukaryota</taxon>
        <taxon>Fungi</taxon>
        <taxon>Dikarya</taxon>
        <taxon>Ascomycota</taxon>
        <taxon>Pezizomycotina</taxon>
        <taxon>Dothideomycetes</taxon>
        <taxon>Dothideomycetidae</taxon>
        <taxon>Dothideales</taxon>
        <taxon>Saccotheciaceae</taxon>
        <taxon>Aureobasidium</taxon>
    </lineage>
</organism>
<keyword evidence="3" id="KW-1185">Reference proteome</keyword>
<sequence length="75" mass="8516">MALTDLPPELLLRVSAFLTTSELGKFRLTSKNIEAILFDSFAREFFTKKQFMLEQLSLQALIDISNHPTLASRLS</sequence>
<proteinExistence type="predicted"/>
<reference evidence="2" key="1">
    <citation type="journal article" date="2021" name="J Fungi (Basel)">
        <title>Virulence traits and population genomics of the black yeast Aureobasidium melanogenum.</title>
        <authorList>
            <person name="Cernosa A."/>
            <person name="Sun X."/>
            <person name="Gostincar C."/>
            <person name="Fang C."/>
            <person name="Gunde-Cimerman N."/>
            <person name="Song Z."/>
        </authorList>
    </citation>
    <scope>NUCLEOTIDE SEQUENCE</scope>
    <source>
        <strain evidence="2">EXF-9298</strain>
    </source>
</reference>
<dbReference type="AlphaFoldDB" id="A0A9P8FJ92"/>
<gene>
    <name evidence="2" type="ORF">KCU98_g12239</name>
</gene>
<dbReference type="PROSITE" id="PS50181">
    <property type="entry name" value="FBOX"/>
    <property type="match status" value="1"/>
</dbReference>
<dbReference type="InterPro" id="IPR036047">
    <property type="entry name" value="F-box-like_dom_sf"/>
</dbReference>
<evidence type="ECO:0000313" key="3">
    <source>
        <dbReference type="Proteomes" id="UP000729357"/>
    </source>
</evidence>
<dbReference type="Pfam" id="PF00646">
    <property type="entry name" value="F-box"/>
    <property type="match status" value="1"/>
</dbReference>
<feature type="non-terminal residue" evidence="2">
    <location>
        <position position="75"/>
    </location>
</feature>